<keyword evidence="4 8" id="KW-0812">Transmembrane</keyword>
<proteinExistence type="inferred from homology"/>
<dbReference type="Pfam" id="PF02714">
    <property type="entry name" value="RSN1_7TM"/>
    <property type="match status" value="1"/>
</dbReference>
<dbReference type="Pfam" id="PF13967">
    <property type="entry name" value="RSN1_TM"/>
    <property type="match status" value="1"/>
</dbReference>
<reference evidence="12" key="1">
    <citation type="submission" date="2021-01" db="EMBL/GenBank/DDBJ databases">
        <authorList>
            <person name="Corre E."/>
            <person name="Pelletier E."/>
            <person name="Niang G."/>
            <person name="Scheremetjew M."/>
            <person name="Finn R."/>
            <person name="Kale V."/>
            <person name="Holt S."/>
            <person name="Cochrane G."/>
            <person name="Meng A."/>
            <person name="Brown T."/>
            <person name="Cohen L."/>
        </authorList>
    </citation>
    <scope>NUCLEOTIDE SEQUENCE</scope>
    <source>
        <strain evidence="12">CCMP125</strain>
    </source>
</reference>
<feature type="region of interest" description="Disordered" evidence="7">
    <location>
        <begin position="198"/>
        <end position="226"/>
    </location>
</feature>
<name>A0A7S2VA92_9STRA</name>
<comment type="similarity">
    <text evidence="2">Belongs to the CSC1 (TC 1.A.17) family.</text>
</comment>
<feature type="domain" description="CSC1/OSCA1-like 7TM region" evidence="9">
    <location>
        <begin position="326"/>
        <end position="602"/>
    </location>
</feature>
<dbReference type="InterPro" id="IPR045122">
    <property type="entry name" value="Csc1-like"/>
</dbReference>
<dbReference type="InterPro" id="IPR032880">
    <property type="entry name" value="CSC1/OSCA1-like_N"/>
</dbReference>
<protein>
    <recommendedName>
        <fullName evidence="13">CSC1/OSCA1-like 7TM region domain-containing protein</fullName>
    </recommendedName>
</protein>
<feature type="domain" description="CSC1/OSCA1-like N-terminal transmembrane" evidence="10">
    <location>
        <begin position="2"/>
        <end position="60"/>
    </location>
</feature>
<feature type="transmembrane region" description="Helical" evidence="8">
    <location>
        <begin position="579"/>
        <end position="604"/>
    </location>
</feature>
<evidence type="ECO:0000256" key="1">
    <source>
        <dbReference type="ARBA" id="ARBA00004141"/>
    </source>
</evidence>
<feature type="transmembrane region" description="Helical" evidence="8">
    <location>
        <begin position="530"/>
        <end position="559"/>
    </location>
</feature>
<dbReference type="GO" id="GO:0005886">
    <property type="term" value="C:plasma membrane"/>
    <property type="evidence" value="ECO:0007669"/>
    <property type="project" value="TreeGrafter"/>
</dbReference>
<feature type="transmembrane region" description="Helical" evidence="8">
    <location>
        <begin position="464"/>
        <end position="492"/>
    </location>
</feature>
<evidence type="ECO:0000259" key="9">
    <source>
        <dbReference type="Pfam" id="PF02714"/>
    </source>
</evidence>
<evidence type="ECO:0000313" key="12">
    <source>
        <dbReference type="EMBL" id="CAD9945899.1"/>
    </source>
</evidence>
<evidence type="ECO:0008006" key="13">
    <source>
        <dbReference type="Google" id="ProtNLM"/>
    </source>
</evidence>
<evidence type="ECO:0000256" key="3">
    <source>
        <dbReference type="ARBA" id="ARBA00022448"/>
    </source>
</evidence>
<evidence type="ECO:0000256" key="7">
    <source>
        <dbReference type="SAM" id="MobiDB-lite"/>
    </source>
</evidence>
<feature type="transmembrane region" description="Helical" evidence="8">
    <location>
        <begin position="39"/>
        <end position="58"/>
    </location>
</feature>
<dbReference type="EMBL" id="HBHT01004515">
    <property type="protein sequence ID" value="CAD9945899.1"/>
    <property type="molecule type" value="Transcribed_RNA"/>
</dbReference>
<dbReference type="InterPro" id="IPR003864">
    <property type="entry name" value="CSC1/OSCA1-like_7TM"/>
</dbReference>
<evidence type="ECO:0000259" key="11">
    <source>
        <dbReference type="Pfam" id="PF14703"/>
    </source>
</evidence>
<feature type="transmembrane region" description="Helical" evidence="8">
    <location>
        <begin position="326"/>
        <end position="349"/>
    </location>
</feature>
<comment type="subcellular location">
    <subcellularLocation>
        <location evidence="1">Membrane</location>
        <topology evidence="1">Multi-pass membrane protein</topology>
    </subcellularLocation>
</comment>
<keyword evidence="3" id="KW-0813">Transport</keyword>
<gene>
    <name evidence="12" type="ORF">APAL1065_LOCUS3031</name>
</gene>
<evidence type="ECO:0000256" key="8">
    <source>
        <dbReference type="SAM" id="Phobius"/>
    </source>
</evidence>
<dbReference type="PANTHER" id="PTHR13018:SF5">
    <property type="entry name" value="RE44586P"/>
    <property type="match status" value="1"/>
</dbReference>
<feature type="region of interest" description="Disordered" evidence="7">
    <location>
        <begin position="683"/>
        <end position="726"/>
    </location>
</feature>
<sequence length="726" mass="81159">MIWLLPIYYLAEESSETASITDGIVKTTIAHVPAGSSRMYATIIAAYFIFGYAMYAILKEMEWYIEMRHKYLKKPLPQHFAVFCRNIPKEVLDNTHLEQFFGSCFSDENVLEARVPMKISNLEKEVAKRDETLEKLEHALAVYQKDGERPQHKEKIDEKKMCGPKELVDSINFYTAKLEEENKAVEEHINHLQEIAIKGNHEESSKQNNGTDIENPAGDESSAHKSFVSSVAAKTSNLATSMASKTGSQLTHSLGHAVSFVTGSDDGELYPSGFVVFKKISTANAALQMIHHRKPFTMEVIEAPNPKDVYWGNVGRTHKDLQLGRLGSFAATSALCLLWTIPMSFFASLSNAGAAREDVEFLDDLFDKYPGLIPVLEQLAPFLVVIFNALLPIILEQFTLFEGPVSSGVVASSKFIKLAAFMIIQTFFVSAISGSIFQAISDIIDDWTEIIDLLANALPAQGTYFMQIILVTTTLNMVFELPRLVAVVMAFLRKYLGPNLTEKERSKAFMGLRAMSDPAPFIHPKFTSQLVLYFIILFVYAVISPITPLITGICFLFMSSMYKHQFIFNYPKTDSGGKLFANFIQIAISCMLIAQITIFGLLGLKKAAKQLPIYIPLLCITILFNMYIKQMHFRVAQFLPTHEGLTEDLHLNEDFDYSFLEGAYIQPALAAEPRLAPDASLTENIDTNKPHEEALIDVDEGEGLGENVGSAETEEDVDDEKKNMLT</sequence>
<dbReference type="PANTHER" id="PTHR13018">
    <property type="entry name" value="PROBABLE MEMBRANE PROTEIN DUF221-RELATED"/>
    <property type="match status" value="1"/>
</dbReference>
<keyword evidence="5 8" id="KW-1133">Transmembrane helix</keyword>
<evidence type="ECO:0000256" key="6">
    <source>
        <dbReference type="ARBA" id="ARBA00023136"/>
    </source>
</evidence>
<evidence type="ECO:0000256" key="4">
    <source>
        <dbReference type="ARBA" id="ARBA00022692"/>
    </source>
</evidence>
<dbReference type="GO" id="GO:0005227">
    <property type="term" value="F:calcium-activated cation channel activity"/>
    <property type="evidence" value="ECO:0007669"/>
    <property type="project" value="InterPro"/>
</dbReference>
<dbReference type="Pfam" id="PF14703">
    <property type="entry name" value="PHM7_cyt"/>
    <property type="match status" value="1"/>
</dbReference>
<organism evidence="12">
    <name type="scientific">Entomoneis paludosa</name>
    <dbReference type="NCBI Taxonomy" id="265537"/>
    <lineage>
        <taxon>Eukaryota</taxon>
        <taxon>Sar</taxon>
        <taxon>Stramenopiles</taxon>
        <taxon>Ochrophyta</taxon>
        <taxon>Bacillariophyta</taxon>
        <taxon>Bacillariophyceae</taxon>
        <taxon>Bacillariophycidae</taxon>
        <taxon>Entomoneidaceae</taxon>
        <taxon>Entomoneis</taxon>
    </lineage>
</organism>
<dbReference type="InterPro" id="IPR027815">
    <property type="entry name" value="CSC1/OSCA1-like_cyt"/>
</dbReference>
<evidence type="ECO:0000259" key="10">
    <source>
        <dbReference type="Pfam" id="PF13967"/>
    </source>
</evidence>
<feature type="transmembrane region" description="Helical" evidence="8">
    <location>
        <begin position="611"/>
        <end position="628"/>
    </location>
</feature>
<keyword evidence="6 8" id="KW-0472">Membrane</keyword>
<feature type="transmembrane region" description="Helical" evidence="8">
    <location>
        <begin position="369"/>
        <end position="395"/>
    </location>
</feature>
<feature type="transmembrane region" description="Helical" evidence="8">
    <location>
        <begin position="415"/>
        <end position="437"/>
    </location>
</feature>
<accession>A0A7S2VA92</accession>
<feature type="domain" description="CSC1/OSCA1-like cytosolic" evidence="11">
    <location>
        <begin position="79"/>
        <end position="192"/>
    </location>
</feature>
<evidence type="ECO:0000256" key="5">
    <source>
        <dbReference type="ARBA" id="ARBA00022989"/>
    </source>
</evidence>
<evidence type="ECO:0000256" key="2">
    <source>
        <dbReference type="ARBA" id="ARBA00007779"/>
    </source>
</evidence>
<dbReference type="AlphaFoldDB" id="A0A7S2VA92"/>